<name>A0A9D4IH82_DREPO</name>
<organism evidence="1 2">
    <name type="scientific">Dreissena polymorpha</name>
    <name type="common">Zebra mussel</name>
    <name type="synonym">Mytilus polymorpha</name>
    <dbReference type="NCBI Taxonomy" id="45954"/>
    <lineage>
        <taxon>Eukaryota</taxon>
        <taxon>Metazoa</taxon>
        <taxon>Spiralia</taxon>
        <taxon>Lophotrochozoa</taxon>
        <taxon>Mollusca</taxon>
        <taxon>Bivalvia</taxon>
        <taxon>Autobranchia</taxon>
        <taxon>Heteroconchia</taxon>
        <taxon>Euheterodonta</taxon>
        <taxon>Imparidentia</taxon>
        <taxon>Neoheterodontei</taxon>
        <taxon>Myida</taxon>
        <taxon>Dreissenoidea</taxon>
        <taxon>Dreissenidae</taxon>
        <taxon>Dreissena</taxon>
    </lineage>
</organism>
<reference evidence="1" key="1">
    <citation type="journal article" date="2019" name="bioRxiv">
        <title>The Genome of the Zebra Mussel, Dreissena polymorpha: A Resource for Invasive Species Research.</title>
        <authorList>
            <person name="McCartney M.A."/>
            <person name="Auch B."/>
            <person name="Kono T."/>
            <person name="Mallez S."/>
            <person name="Zhang Y."/>
            <person name="Obille A."/>
            <person name="Becker A."/>
            <person name="Abrahante J.E."/>
            <person name="Garbe J."/>
            <person name="Badalamenti J.P."/>
            <person name="Herman A."/>
            <person name="Mangelson H."/>
            <person name="Liachko I."/>
            <person name="Sullivan S."/>
            <person name="Sone E.D."/>
            <person name="Koren S."/>
            <person name="Silverstein K.A.T."/>
            <person name="Beckman K.B."/>
            <person name="Gohl D.M."/>
        </authorList>
    </citation>
    <scope>NUCLEOTIDE SEQUENCE</scope>
    <source>
        <strain evidence="1">Duluth1</strain>
        <tissue evidence="1">Whole animal</tissue>
    </source>
</reference>
<evidence type="ECO:0000313" key="2">
    <source>
        <dbReference type="Proteomes" id="UP000828390"/>
    </source>
</evidence>
<protein>
    <submittedName>
        <fullName evidence="1">Uncharacterized protein</fullName>
    </submittedName>
</protein>
<gene>
    <name evidence="1" type="ORF">DPMN_175406</name>
</gene>
<dbReference type="Proteomes" id="UP000828390">
    <property type="component" value="Unassembled WGS sequence"/>
</dbReference>
<sequence length="52" mass="6183">MRKDDSMKQVPLLFVLMSMRRKQDYIAVFEKVIEILAEAPVVEGFVMDFECW</sequence>
<accession>A0A9D4IH82</accession>
<keyword evidence="2" id="KW-1185">Reference proteome</keyword>
<reference evidence="1" key="2">
    <citation type="submission" date="2020-11" db="EMBL/GenBank/DDBJ databases">
        <authorList>
            <person name="McCartney M.A."/>
            <person name="Auch B."/>
            <person name="Kono T."/>
            <person name="Mallez S."/>
            <person name="Becker A."/>
            <person name="Gohl D.M."/>
            <person name="Silverstein K.A.T."/>
            <person name="Koren S."/>
            <person name="Bechman K.B."/>
            <person name="Herman A."/>
            <person name="Abrahante J.E."/>
            <person name="Garbe J."/>
        </authorList>
    </citation>
    <scope>NUCLEOTIDE SEQUENCE</scope>
    <source>
        <strain evidence="1">Duluth1</strain>
        <tissue evidence="1">Whole animal</tissue>
    </source>
</reference>
<proteinExistence type="predicted"/>
<dbReference type="AlphaFoldDB" id="A0A9D4IH82"/>
<evidence type="ECO:0000313" key="1">
    <source>
        <dbReference type="EMBL" id="KAH3774035.1"/>
    </source>
</evidence>
<dbReference type="EMBL" id="JAIWYP010000009">
    <property type="protein sequence ID" value="KAH3774035.1"/>
    <property type="molecule type" value="Genomic_DNA"/>
</dbReference>
<comment type="caution">
    <text evidence="1">The sequence shown here is derived from an EMBL/GenBank/DDBJ whole genome shotgun (WGS) entry which is preliminary data.</text>
</comment>